<dbReference type="OrthoDB" id="2310204at2"/>
<evidence type="ECO:0008006" key="3">
    <source>
        <dbReference type="Google" id="ProtNLM"/>
    </source>
</evidence>
<accession>A0A0R1QG59</accession>
<dbReference type="RefSeq" id="WP_057888294.1">
    <property type="nucleotide sequence ID" value="NZ_AZEZ01000078.1"/>
</dbReference>
<dbReference type="InterPro" id="IPR010146">
    <property type="entry name" value="CRISPR-assoc_prot_Csn2-typ"/>
</dbReference>
<dbReference type="EMBL" id="AZEZ01000078">
    <property type="protein sequence ID" value="KRL43553.1"/>
    <property type="molecule type" value="Genomic_DNA"/>
</dbReference>
<organism evidence="1 2">
    <name type="scientific">Companilactobacillus mindensis DSM 14500</name>
    <dbReference type="NCBI Taxonomy" id="1423770"/>
    <lineage>
        <taxon>Bacteria</taxon>
        <taxon>Bacillati</taxon>
        <taxon>Bacillota</taxon>
        <taxon>Bacilli</taxon>
        <taxon>Lactobacillales</taxon>
        <taxon>Lactobacillaceae</taxon>
        <taxon>Companilactobacillus</taxon>
    </lineage>
</organism>
<dbReference type="PATRIC" id="fig|1423770.3.peg.822"/>
<dbReference type="NCBIfam" id="TIGR01866">
    <property type="entry name" value="cas_Csn2"/>
    <property type="match status" value="1"/>
</dbReference>
<dbReference type="InterPro" id="IPR038600">
    <property type="entry name" value="Csn2_sf"/>
</dbReference>
<name>A0A0R1QG59_9LACO</name>
<proteinExistence type="predicted"/>
<keyword evidence="2" id="KW-1185">Reference proteome</keyword>
<dbReference type="AlphaFoldDB" id="A0A0R1QG59"/>
<evidence type="ECO:0000313" key="2">
    <source>
        <dbReference type="Proteomes" id="UP000050872"/>
    </source>
</evidence>
<protein>
    <recommendedName>
        <fullName evidence="3">CRISPR-associated protein, SAG0897 family</fullName>
    </recommendedName>
</protein>
<evidence type="ECO:0000313" key="1">
    <source>
        <dbReference type="EMBL" id="KRL43553.1"/>
    </source>
</evidence>
<dbReference type="Pfam" id="PF09711">
    <property type="entry name" value="Cas_Csn2"/>
    <property type="match status" value="1"/>
</dbReference>
<dbReference type="Proteomes" id="UP000050872">
    <property type="component" value="Unassembled WGS sequence"/>
</dbReference>
<dbReference type="STRING" id="1423770.FD29_GL000799"/>
<sequence length="234" mass="27433">MTASMTIFPYEPFELDSGITLLDFQNKVEFSQLIFRINKLKKHDTLIDDTDRIVHFYTDEKNPLDEKLKDIAFIGDLTQYEINSTANLKYVFQKAVQDSALFKDKLESINSQINDIVFDSVTNYTASLTFDPYSDFEKLLKVKDVRLDSSKWENYCDKIISIVSFYVEFTSKKLLLFHNLEKLLSFDQLNELNDYLKSVDLVIVSLESYPLELKEEGLDIKVYSIDEDHVRFDY</sequence>
<reference evidence="1 2" key="1">
    <citation type="journal article" date="2015" name="Genome Announc.">
        <title>Expanding the biotechnology potential of lactobacilli through comparative genomics of 213 strains and associated genera.</title>
        <authorList>
            <person name="Sun Z."/>
            <person name="Harris H.M."/>
            <person name="McCann A."/>
            <person name="Guo C."/>
            <person name="Argimon S."/>
            <person name="Zhang W."/>
            <person name="Yang X."/>
            <person name="Jeffery I.B."/>
            <person name="Cooney J.C."/>
            <person name="Kagawa T.F."/>
            <person name="Liu W."/>
            <person name="Song Y."/>
            <person name="Salvetti E."/>
            <person name="Wrobel A."/>
            <person name="Rasinkangas P."/>
            <person name="Parkhill J."/>
            <person name="Rea M.C."/>
            <person name="O'Sullivan O."/>
            <person name="Ritari J."/>
            <person name="Douillard F.P."/>
            <person name="Paul Ross R."/>
            <person name="Yang R."/>
            <person name="Briner A.E."/>
            <person name="Felis G.E."/>
            <person name="de Vos W.M."/>
            <person name="Barrangou R."/>
            <person name="Klaenhammer T.R."/>
            <person name="Caufield P.W."/>
            <person name="Cui Y."/>
            <person name="Zhang H."/>
            <person name="O'Toole P.W."/>
        </authorList>
    </citation>
    <scope>NUCLEOTIDE SEQUENCE [LARGE SCALE GENOMIC DNA]</scope>
    <source>
        <strain evidence="1 2">DSM 14500</strain>
    </source>
</reference>
<gene>
    <name evidence="1" type="ORF">FD29_GL000799</name>
</gene>
<dbReference type="Gene3D" id="3.40.50.11940">
    <property type="match status" value="1"/>
</dbReference>
<comment type="caution">
    <text evidence="1">The sequence shown here is derived from an EMBL/GenBank/DDBJ whole genome shotgun (WGS) entry which is preliminary data.</text>
</comment>